<reference evidence="1 2" key="1">
    <citation type="submission" date="2019-04" db="EMBL/GenBank/DDBJ databases">
        <title>High contiguity whole genome sequence and gene annotation resource for two Venturia nashicola isolates.</title>
        <authorList>
            <person name="Prokchorchik M."/>
            <person name="Won K."/>
            <person name="Lee Y."/>
            <person name="Choi E.D."/>
            <person name="Segonzac C."/>
            <person name="Sohn K.H."/>
        </authorList>
    </citation>
    <scope>NUCLEOTIDE SEQUENCE [LARGE SCALE GENOMIC DNA]</scope>
    <source>
        <strain evidence="1 2">PRI2</strain>
    </source>
</reference>
<organism evidence="1 2">
    <name type="scientific">Venturia nashicola</name>
    <dbReference type="NCBI Taxonomy" id="86259"/>
    <lineage>
        <taxon>Eukaryota</taxon>
        <taxon>Fungi</taxon>
        <taxon>Dikarya</taxon>
        <taxon>Ascomycota</taxon>
        <taxon>Pezizomycotina</taxon>
        <taxon>Dothideomycetes</taxon>
        <taxon>Pleosporomycetidae</taxon>
        <taxon>Venturiales</taxon>
        <taxon>Venturiaceae</taxon>
        <taxon>Venturia</taxon>
    </lineage>
</organism>
<dbReference type="Proteomes" id="UP000298493">
    <property type="component" value="Unassembled WGS sequence"/>
</dbReference>
<evidence type="ECO:0000313" key="1">
    <source>
        <dbReference type="EMBL" id="TID21232.1"/>
    </source>
</evidence>
<proteinExistence type="predicted"/>
<protein>
    <submittedName>
        <fullName evidence="1">Uncharacterized protein</fullName>
    </submittedName>
</protein>
<keyword evidence="2" id="KW-1185">Reference proteome</keyword>
<dbReference type="EMBL" id="SNSC02000009">
    <property type="protein sequence ID" value="TID21232.1"/>
    <property type="molecule type" value="Genomic_DNA"/>
</dbReference>
<dbReference type="AlphaFoldDB" id="A0A4Z1NYM4"/>
<gene>
    <name evidence="1" type="ORF">E6O75_ATG04627</name>
</gene>
<evidence type="ECO:0000313" key="2">
    <source>
        <dbReference type="Proteomes" id="UP000298493"/>
    </source>
</evidence>
<comment type="caution">
    <text evidence="1">The sequence shown here is derived from an EMBL/GenBank/DDBJ whole genome shotgun (WGS) entry which is preliminary data.</text>
</comment>
<name>A0A4Z1NYM4_9PEZI</name>
<accession>A0A4Z1NYM4</accession>
<sequence length="82" mass="9638">MLQHLQFLVVWPMADGNWRWRIAHVQVLKLSQPGSLKCRYGSGERVAMNLKRAAQRSHWRPMPRLVAKLILLRSVALRPQQR</sequence>